<reference evidence="3" key="1">
    <citation type="submission" date="2021-03" db="EMBL/GenBank/DDBJ databases">
        <title>Assistant Professor.</title>
        <authorList>
            <person name="Huq M.A."/>
        </authorList>
    </citation>
    <scope>NUCLEOTIDE SEQUENCE [LARGE SCALE GENOMIC DNA]</scope>
    <source>
        <strain evidence="3">MAH-28</strain>
    </source>
</reference>
<organism evidence="2 3">
    <name type="scientific">Chitinophaga chungangae</name>
    <dbReference type="NCBI Taxonomy" id="2821488"/>
    <lineage>
        <taxon>Bacteria</taxon>
        <taxon>Pseudomonadati</taxon>
        <taxon>Bacteroidota</taxon>
        <taxon>Chitinophagia</taxon>
        <taxon>Chitinophagales</taxon>
        <taxon>Chitinophagaceae</taxon>
        <taxon>Chitinophaga</taxon>
    </lineage>
</organism>
<proteinExistence type="predicted"/>
<accession>A0ABS3YB68</accession>
<feature type="domain" description="Terminase large subunit ribonuclease H-like" evidence="1">
    <location>
        <begin position="300"/>
        <end position="404"/>
    </location>
</feature>
<dbReference type="Pfam" id="PF22530">
    <property type="entry name" value="Terminase-T7_RNaseH-like"/>
    <property type="match status" value="1"/>
</dbReference>
<protein>
    <submittedName>
        <fullName evidence="2">Phage terminase large subunit</fullName>
    </submittedName>
</protein>
<name>A0ABS3YB68_9BACT</name>
<sequence>MLNIYETELARRHLRDFTLITKPNFKPNWFHDKYYEVLNKFAKGEIKKLAISVPPQHGKSEGSTRRLPAFMIGRNPNLRIAIASYNATKARKFNREIQRVMDEPDYKLIFPEARLPSERDKNYVRTHDEFDIAGKEGNIKTVGVGGALTGDPVDIMIIDDIYKDQKSAWSHTVRENVQDWYDTVADSRLHNDSQVLIVFTRWHEKDLLGHLLSKEDDWVVINYPAIKKGPPTDHDPRKEGEALWPERHNKEKLEKTRLRNSHVFESLYQGDPKPREGLLYKNLKIYRELPATAKTRKAVVDTADLGKDYLCSIVYAPTVSGYYLLDVLYTTEGMEVTENKTAVQLTKWDTQRARVESNNGGRGFARNVEKICRELKNRKTAFDWYHQTDNKEVRIFTNAAEVMNMVYFPEGWDLKWPEFYSAITGYMAQGGNEFDDGPDALTMVVEAEGTEEYKIY</sequence>
<dbReference type="Pfam" id="PF03237">
    <property type="entry name" value="Terminase_6N"/>
    <property type="match status" value="1"/>
</dbReference>
<comment type="caution">
    <text evidence="2">The sequence shown here is derived from an EMBL/GenBank/DDBJ whole genome shotgun (WGS) entry which is preliminary data.</text>
</comment>
<dbReference type="EMBL" id="JAGHKP010000001">
    <property type="protein sequence ID" value="MBO9151918.1"/>
    <property type="molecule type" value="Genomic_DNA"/>
</dbReference>
<keyword evidence="3" id="KW-1185">Reference proteome</keyword>
<dbReference type="InterPro" id="IPR006517">
    <property type="entry name" value="Phage_terminase_lsu-like_C"/>
</dbReference>
<evidence type="ECO:0000313" key="2">
    <source>
        <dbReference type="EMBL" id="MBO9151918.1"/>
    </source>
</evidence>
<dbReference type="InterPro" id="IPR054762">
    <property type="entry name" value="Gp19_RNaseH-like"/>
</dbReference>
<evidence type="ECO:0000259" key="1">
    <source>
        <dbReference type="Pfam" id="PF22530"/>
    </source>
</evidence>
<evidence type="ECO:0000313" key="3">
    <source>
        <dbReference type="Proteomes" id="UP000679126"/>
    </source>
</evidence>
<dbReference type="NCBIfam" id="TIGR01630">
    <property type="entry name" value="psiM2_ORF9"/>
    <property type="match status" value="1"/>
</dbReference>
<gene>
    <name evidence="2" type="primary">terL</name>
    <name evidence="2" type="ORF">J7I43_06845</name>
</gene>
<dbReference type="RefSeq" id="WP_209144571.1">
    <property type="nucleotide sequence ID" value="NZ_JAGHKP010000001.1"/>
</dbReference>
<dbReference type="Proteomes" id="UP000679126">
    <property type="component" value="Unassembled WGS sequence"/>
</dbReference>